<dbReference type="EMBL" id="JAQQWM010000001">
    <property type="protein sequence ID" value="KAK8082670.1"/>
    <property type="molecule type" value="Genomic_DNA"/>
</dbReference>
<sequence length="73" mass="8159">MASNAKSIFNAQGANRICKYSFVEQVEEGKGSYKASQQQRIPTEHHVDVFCSECGVYIQPAFKYQDVEEPGIA</sequence>
<proteinExistence type="predicted"/>
<name>A0ABR1WJJ3_9PEZI</name>
<evidence type="ECO:0008006" key="3">
    <source>
        <dbReference type="Google" id="ProtNLM"/>
    </source>
</evidence>
<comment type="caution">
    <text evidence="1">The sequence shown here is derived from an EMBL/GenBank/DDBJ whole genome shotgun (WGS) entry which is preliminary data.</text>
</comment>
<dbReference type="Proteomes" id="UP001446871">
    <property type="component" value="Unassembled WGS sequence"/>
</dbReference>
<keyword evidence="2" id="KW-1185">Reference proteome</keyword>
<evidence type="ECO:0000313" key="1">
    <source>
        <dbReference type="EMBL" id="KAK8082670.1"/>
    </source>
</evidence>
<organism evidence="1 2">
    <name type="scientific">Apiospora saccharicola</name>
    <dbReference type="NCBI Taxonomy" id="335842"/>
    <lineage>
        <taxon>Eukaryota</taxon>
        <taxon>Fungi</taxon>
        <taxon>Dikarya</taxon>
        <taxon>Ascomycota</taxon>
        <taxon>Pezizomycotina</taxon>
        <taxon>Sordariomycetes</taxon>
        <taxon>Xylariomycetidae</taxon>
        <taxon>Amphisphaeriales</taxon>
        <taxon>Apiosporaceae</taxon>
        <taxon>Apiospora</taxon>
    </lineage>
</organism>
<gene>
    <name evidence="1" type="ORF">PG996_001451</name>
</gene>
<accession>A0ABR1WJJ3</accession>
<evidence type="ECO:0000313" key="2">
    <source>
        <dbReference type="Proteomes" id="UP001446871"/>
    </source>
</evidence>
<protein>
    <recommendedName>
        <fullName evidence="3">CENP-V/GFA domain-containing protein</fullName>
    </recommendedName>
</protein>
<reference evidence="1 2" key="1">
    <citation type="submission" date="2023-01" db="EMBL/GenBank/DDBJ databases">
        <title>Analysis of 21 Apiospora genomes using comparative genomics revels a genus with tremendous synthesis potential of carbohydrate active enzymes and secondary metabolites.</title>
        <authorList>
            <person name="Sorensen T."/>
        </authorList>
    </citation>
    <scope>NUCLEOTIDE SEQUENCE [LARGE SCALE GENOMIC DNA]</scope>
    <source>
        <strain evidence="1 2">CBS 83171</strain>
    </source>
</reference>